<comment type="caution">
    <text evidence="1">The sequence shown here is derived from an EMBL/GenBank/DDBJ whole genome shotgun (WGS) entry which is preliminary data.</text>
</comment>
<proteinExistence type="predicted"/>
<dbReference type="AlphaFoldDB" id="A0A0B1Z2N4"/>
<dbReference type="EMBL" id="JQGJ01000010">
    <property type="protein sequence ID" value="KHK63511.1"/>
    <property type="molecule type" value="Genomic_DNA"/>
</dbReference>
<accession>A0A0B1Z2N4</accession>
<protein>
    <recommendedName>
        <fullName evidence="3">PAAR domain-containing protein</fullName>
    </recommendedName>
</protein>
<reference evidence="2" key="1">
    <citation type="submission" date="2015-03" db="EMBL/GenBank/DDBJ databases">
        <title>Pseudomonas frederiksbergensis hydrocarbon degrader.</title>
        <authorList>
            <person name="Brown L.M."/>
            <person name="Ruiz O.N."/>
            <person name="Mueller S."/>
            <person name="Gunasekera T.S."/>
        </authorList>
    </citation>
    <scope>NUCLEOTIDE SEQUENCE [LARGE SCALE GENOMIC DNA]</scope>
    <source>
        <strain evidence="2">SI8</strain>
    </source>
</reference>
<name>A0A0B1Z2N4_9PSED</name>
<organism evidence="1 2">
    <name type="scientific">Pseudomonas frederiksbergensis</name>
    <dbReference type="NCBI Taxonomy" id="104087"/>
    <lineage>
        <taxon>Bacteria</taxon>
        <taxon>Pseudomonadati</taxon>
        <taxon>Pseudomonadota</taxon>
        <taxon>Gammaproteobacteria</taxon>
        <taxon>Pseudomonadales</taxon>
        <taxon>Pseudomonadaceae</taxon>
        <taxon>Pseudomonas</taxon>
    </lineage>
</organism>
<evidence type="ECO:0008006" key="3">
    <source>
        <dbReference type="Google" id="ProtNLM"/>
    </source>
</evidence>
<dbReference type="OrthoDB" id="6899605at2"/>
<sequence length="177" mass="18653">MHASLQLAYTNEASAEYLRRLDDSPFTDQQLAGFDEHGLAIVHRRQAYAQVHPPIAIYRVATEGSQTRDGGVIQRGSASFELPLADGRQVSAACKGDQVVYADGRTARIVTGAGEGNCHVALVGSVLSNGDEIINTPQGALLLIAREGVPLADDFLPGTEQAQGAGLRSDGAKDAIQ</sequence>
<evidence type="ECO:0000313" key="1">
    <source>
        <dbReference type="EMBL" id="KHK63511.1"/>
    </source>
</evidence>
<evidence type="ECO:0000313" key="2">
    <source>
        <dbReference type="Proteomes" id="UP000030949"/>
    </source>
</evidence>
<gene>
    <name evidence="1" type="ORF">JZ00_16880</name>
</gene>
<dbReference type="Proteomes" id="UP000030949">
    <property type="component" value="Unassembled WGS sequence"/>
</dbReference>
<dbReference type="RefSeq" id="WP_039592438.1">
    <property type="nucleotide sequence ID" value="NZ_CP142104.1"/>
</dbReference>